<dbReference type="PANTHER" id="PTHR33164">
    <property type="entry name" value="TRANSCRIPTIONAL REGULATOR, MARR FAMILY"/>
    <property type="match status" value="1"/>
</dbReference>
<evidence type="ECO:0000313" key="2">
    <source>
        <dbReference type="EMBL" id="QEC46177.1"/>
    </source>
</evidence>
<dbReference type="SUPFAM" id="SSF46785">
    <property type="entry name" value="Winged helix' DNA-binding domain"/>
    <property type="match status" value="1"/>
</dbReference>
<dbReference type="Proteomes" id="UP000321805">
    <property type="component" value="Chromosome"/>
</dbReference>
<keyword evidence="3" id="KW-1185">Reference proteome</keyword>
<evidence type="ECO:0000259" key="1">
    <source>
        <dbReference type="PROSITE" id="PS50995"/>
    </source>
</evidence>
<reference evidence="2 3" key="1">
    <citation type="journal article" date="2018" name="J. Microbiol.">
        <title>Baekduia soli gen. nov., sp. nov., a novel bacterium isolated from the soil of Baekdu Mountain and proposal of a novel family name, Baekduiaceae fam. nov.</title>
        <authorList>
            <person name="An D.S."/>
            <person name="Siddiqi M.Z."/>
            <person name="Kim K.H."/>
            <person name="Yu H.S."/>
            <person name="Im W.T."/>
        </authorList>
    </citation>
    <scope>NUCLEOTIDE SEQUENCE [LARGE SCALE GENOMIC DNA]</scope>
    <source>
        <strain evidence="2 3">BR7-21</strain>
    </source>
</reference>
<dbReference type="InterPro" id="IPR036388">
    <property type="entry name" value="WH-like_DNA-bd_sf"/>
</dbReference>
<feature type="domain" description="HTH marR-type" evidence="1">
    <location>
        <begin position="6"/>
        <end position="142"/>
    </location>
</feature>
<dbReference type="AlphaFoldDB" id="A0A5B8TZM2"/>
<dbReference type="SMART" id="SM00347">
    <property type="entry name" value="HTH_MARR"/>
    <property type="match status" value="1"/>
</dbReference>
<dbReference type="InterPro" id="IPR036390">
    <property type="entry name" value="WH_DNA-bd_sf"/>
</dbReference>
<dbReference type="PROSITE" id="PS50995">
    <property type="entry name" value="HTH_MARR_2"/>
    <property type="match status" value="1"/>
</dbReference>
<dbReference type="GO" id="GO:0003700">
    <property type="term" value="F:DNA-binding transcription factor activity"/>
    <property type="evidence" value="ECO:0007669"/>
    <property type="project" value="InterPro"/>
</dbReference>
<dbReference type="Gene3D" id="1.10.10.10">
    <property type="entry name" value="Winged helix-like DNA-binding domain superfamily/Winged helix DNA-binding domain"/>
    <property type="match status" value="1"/>
</dbReference>
<name>A0A5B8TZM2_9ACTN</name>
<dbReference type="PANTHER" id="PTHR33164:SF57">
    <property type="entry name" value="MARR-FAMILY TRANSCRIPTIONAL REGULATOR"/>
    <property type="match status" value="1"/>
</dbReference>
<dbReference type="PROSITE" id="PS00356">
    <property type="entry name" value="HTH_LACI_1"/>
    <property type="match status" value="1"/>
</dbReference>
<dbReference type="Pfam" id="PF01047">
    <property type="entry name" value="MarR"/>
    <property type="match status" value="1"/>
</dbReference>
<evidence type="ECO:0000313" key="3">
    <source>
        <dbReference type="Proteomes" id="UP000321805"/>
    </source>
</evidence>
<proteinExistence type="predicted"/>
<accession>A0A5B8TZM2</accession>
<gene>
    <name evidence="2" type="ORF">FSW04_00405</name>
</gene>
<dbReference type="PRINTS" id="PR00598">
    <property type="entry name" value="HTHMARR"/>
</dbReference>
<dbReference type="InterPro" id="IPR000835">
    <property type="entry name" value="HTH_MarR-typ"/>
</dbReference>
<organism evidence="2 3">
    <name type="scientific">Baekduia soli</name>
    <dbReference type="NCBI Taxonomy" id="496014"/>
    <lineage>
        <taxon>Bacteria</taxon>
        <taxon>Bacillati</taxon>
        <taxon>Actinomycetota</taxon>
        <taxon>Thermoleophilia</taxon>
        <taxon>Solirubrobacterales</taxon>
        <taxon>Baekduiaceae</taxon>
        <taxon>Baekduia</taxon>
    </lineage>
</organism>
<dbReference type="EMBL" id="CP042430">
    <property type="protein sequence ID" value="QEC46177.1"/>
    <property type="molecule type" value="Genomic_DNA"/>
</dbReference>
<dbReference type="GO" id="GO:0006950">
    <property type="term" value="P:response to stress"/>
    <property type="evidence" value="ECO:0007669"/>
    <property type="project" value="TreeGrafter"/>
</dbReference>
<dbReference type="InterPro" id="IPR039422">
    <property type="entry name" value="MarR/SlyA-like"/>
</dbReference>
<dbReference type="OrthoDB" id="3178168at2"/>
<dbReference type="KEGG" id="bsol:FSW04_00405"/>
<sequence>MPTATDPQLHAFLAAFDDFVRAAKRARVRAAPDDTLTLAQYDLLAPLRHAGDALGLRELARAAGVSAPTATRMLDGLQVRGLVTRERCTDDRRAVRLELTDAGREAVADFHERQAERRRALFAQLEPDERRAAARVLSRLAEAYEGVQG</sequence>
<protein>
    <submittedName>
        <fullName evidence="2">MarR family transcriptional regulator</fullName>
    </submittedName>
</protein>
<dbReference type="RefSeq" id="WP_146915099.1">
    <property type="nucleotide sequence ID" value="NZ_CP042430.1"/>
</dbReference>